<keyword evidence="7" id="KW-1185">Reference proteome</keyword>
<proteinExistence type="inferred from homology"/>
<feature type="domain" description="Peptidase family U32 C-terminal" evidence="5">
    <location>
        <begin position="377"/>
        <end position="454"/>
    </location>
</feature>
<evidence type="ECO:0000256" key="4">
    <source>
        <dbReference type="SAM" id="MobiDB-lite"/>
    </source>
</evidence>
<dbReference type="AlphaFoldDB" id="A0A4R0QXN8"/>
<sequence length="485" mass="54634">MTDNISAKPAQRGEINGLVNLDYFGDDAPRITESFLDNEAPYSLERPMIRRHRPEVLAPAGNLETVKLAIDYGADAVYCAGKMFGMRTAPKNLTHEDLEEAVRYAHARGARIFITCNVLPTNPEITGIEQYIAELRDIGVDAVIVSDIGVMMMAHRIAPELEIHISTQAGVVNYLAANSLYELGAKRVVLVRELSLDAVRDIRKNTPRDLDIECFVHGSMCMAFSGRCLISQHMTGRDANHGDCAQSCRWKWSVVEERRPNEFYPIEQTEHGAYLFNSQDMNMLEHIDDLIDAGATSLKIEGRAKSALYSAVVTNAYKMATNMYVEKREAGDFSHLELPQWLKDEPFKVVHRPYCTAFYYPEAPAGQETEKGGYINDWQMVGDVISWDNGRVTFKAKNKIIPGQKVEFVRPGIEPYVLTVDDDIWDEKGKKVEAANHPTHIFSLPCPEQMAPATPMRAPKLAPKKPIRQFRKEDLLVDSKEDDEK</sequence>
<accession>A0A4R0QXN8</accession>
<dbReference type="EMBL" id="RXLP01000019">
    <property type="protein sequence ID" value="TCD54410.1"/>
    <property type="molecule type" value="Genomic_DNA"/>
</dbReference>
<dbReference type="GO" id="GO:0006508">
    <property type="term" value="P:proteolysis"/>
    <property type="evidence" value="ECO:0007669"/>
    <property type="project" value="UniProtKB-KW"/>
</dbReference>
<gene>
    <name evidence="6" type="ORF">EJ419_04690</name>
</gene>
<evidence type="ECO:0000256" key="1">
    <source>
        <dbReference type="ARBA" id="ARBA00022670"/>
    </source>
</evidence>
<feature type="region of interest" description="Disordered" evidence="4">
    <location>
        <begin position="452"/>
        <end position="485"/>
    </location>
</feature>
<comment type="caution">
    <text evidence="6">The sequence shown here is derived from an EMBL/GenBank/DDBJ whole genome shotgun (WGS) entry which is preliminary data.</text>
</comment>
<dbReference type="Pfam" id="PF01136">
    <property type="entry name" value="Peptidase_U32"/>
    <property type="match status" value="1"/>
</dbReference>
<evidence type="ECO:0000256" key="2">
    <source>
        <dbReference type="ARBA" id="ARBA00022801"/>
    </source>
</evidence>
<dbReference type="Pfam" id="PF16325">
    <property type="entry name" value="Peptidase_U32_C"/>
    <property type="match status" value="1"/>
</dbReference>
<dbReference type="InterPro" id="IPR051454">
    <property type="entry name" value="RNA/ubiquinone_mod_enzymes"/>
</dbReference>
<keyword evidence="1" id="KW-0645">Protease</keyword>
<dbReference type="SUPFAM" id="SSF51366">
    <property type="entry name" value="Ribulose-phoshate binding barrel"/>
    <property type="match status" value="1"/>
</dbReference>
<dbReference type="InterPro" id="IPR001539">
    <property type="entry name" value="Peptidase_U32"/>
</dbReference>
<keyword evidence="2" id="KW-0378">Hydrolase</keyword>
<dbReference type="InterPro" id="IPR032525">
    <property type="entry name" value="Peptidase_U32_C"/>
</dbReference>
<name>A0A4R0QXN8_9BIFI</name>
<dbReference type="Gene3D" id="2.40.30.10">
    <property type="entry name" value="Translation factors"/>
    <property type="match status" value="1"/>
</dbReference>
<reference evidence="6 7" key="1">
    <citation type="submission" date="2018-12" db="EMBL/GenBank/DDBJ databases">
        <title>Alloscrdovia theropitheci sp. nov: a novel taxon from the feces of the bleeding-herat monkey (Theropithecus geleda).</title>
        <authorList>
            <person name="Modesto M."/>
        </authorList>
    </citation>
    <scope>NUCLEOTIDE SEQUENCE [LARGE SCALE GENOMIC DNA]</scope>
    <source>
        <strain evidence="6 7">GLDI4/2</strain>
    </source>
</reference>
<evidence type="ECO:0000256" key="3">
    <source>
        <dbReference type="ARBA" id="ARBA00038374"/>
    </source>
</evidence>
<protein>
    <submittedName>
        <fullName evidence="6">U32 family peptidase</fullName>
    </submittedName>
</protein>
<dbReference type="InterPro" id="IPR011060">
    <property type="entry name" value="RibuloseP-bd_barrel"/>
</dbReference>
<dbReference type="PROSITE" id="PS01276">
    <property type="entry name" value="PEPTIDASE_U32"/>
    <property type="match status" value="1"/>
</dbReference>
<evidence type="ECO:0000259" key="5">
    <source>
        <dbReference type="Pfam" id="PF16325"/>
    </source>
</evidence>
<feature type="compositionally biased region" description="Basic and acidic residues" evidence="4">
    <location>
        <begin position="470"/>
        <end position="479"/>
    </location>
</feature>
<dbReference type="OrthoDB" id="9807498at2"/>
<dbReference type="PANTHER" id="PTHR30217:SF6">
    <property type="entry name" value="TRNA HYDROXYLATION PROTEIN P"/>
    <property type="match status" value="1"/>
</dbReference>
<organism evidence="6 7">
    <name type="scientific">Alloscardovia theropitheci</name>
    <dbReference type="NCBI Taxonomy" id="2496842"/>
    <lineage>
        <taxon>Bacteria</taxon>
        <taxon>Bacillati</taxon>
        <taxon>Actinomycetota</taxon>
        <taxon>Actinomycetes</taxon>
        <taxon>Bifidobacteriales</taxon>
        <taxon>Bifidobacteriaceae</taxon>
        <taxon>Alloscardovia</taxon>
    </lineage>
</organism>
<evidence type="ECO:0000313" key="7">
    <source>
        <dbReference type="Proteomes" id="UP000291289"/>
    </source>
</evidence>
<dbReference type="PANTHER" id="PTHR30217">
    <property type="entry name" value="PEPTIDASE U32 FAMILY"/>
    <property type="match status" value="1"/>
</dbReference>
<comment type="similarity">
    <text evidence="3">Belongs to the peptidase U32 family.</text>
</comment>
<dbReference type="Proteomes" id="UP000291289">
    <property type="component" value="Unassembled WGS sequence"/>
</dbReference>
<dbReference type="GO" id="GO:0008233">
    <property type="term" value="F:peptidase activity"/>
    <property type="evidence" value="ECO:0007669"/>
    <property type="project" value="UniProtKB-KW"/>
</dbReference>
<evidence type="ECO:0000313" key="6">
    <source>
        <dbReference type="EMBL" id="TCD54410.1"/>
    </source>
</evidence>